<feature type="compositionally biased region" description="Polar residues" evidence="7">
    <location>
        <begin position="502"/>
        <end position="511"/>
    </location>
</feature>
<evidence type="ECO:0000259" key="8">
    <source>
        <dbReference type="PROSITE" id="PS50157"/>
    </source>
</evidence>
<keyword evidence="1" id="KW-0479">Metal-binding</keyword>
<keyword evidence="3 6" id="KW-0863">Zinc-finger</keyword>
<feature type="domain" description="C2H2-type" evidence="8">
    <location>
        <begin position="148"/>
        <end position="170"/>
    </location>
</feature>
<name>A0A8I6ACH9_RAT</name>
<feature type="region of interest" description="Disordered" evidence="7">
    <location>
        <begin position="499"/>
        <end position="525"/>
    </location>
</feature>
<reference evidence="9" key="3">
    <citation type="submission" date="2025-09" db="UniProtKB">
        <authorList>
            <consortium name="Ensembl"/>
        </authorList>
    </citation>
    <scope>IDENTIFICATION</scope>
    <source>
        <strain evidence="9">Brown Norway</strain>
    </source>
</reference>
<dbReference type="PANTHER" id="PTHR24377">
    <property type="entry name" value="IP01015P-RELATED"/>
    <property type="match status" value="1"/>
</dbReference>
<proteinExistence type="predicted"/>
<dbReference type="OMA" id="DGPFQCG"/>
<dbReference type="SMART" id="SM00355">
    <property type="entry name" value="ZnF_C2H2"/>
    <property type="match status" value="14"/>
</dbReference>
<feature type="domain" description="C2H2-type" evidence="8">
    <location>
        <begin position="662"/>
        <end position="689"/>
    </location>
</feature>
<feature type="domain" description="C2H2-type" evidence="8">
    <location>
        <begin position="561"/>
        <end position="588"/>
    </location>
</feature>
<dbReference type="AlphaFoldDB" id="A0A8I6ACH9"/>
<feature type="domain" description="C2H2-type" evidence="8">
    <location>
        <begin position="200"/>
        <end position="227"/>
    </location>
</feature>
<dbReference type="AGR" id="RGD:1588959"/>
<dbReference type="RGD" id="1588959">
    <property type="gene designation" value="Zfp526"/>
</dbReference>
<feature type="domain" description="C2H2-type" evidence="8">
    <location>
        <begin position="396"/>
        <end position="423"/>
    </location>
</feature>
<dbReference type="Ensembl" id="ENSRNOT00000094299.2">
    <property type="protein sequence ID" value="ENSRNOP00000089731.2"/>
    <property type="gene ID" value="ENSRNOG00000047526.4"/>
</dbReference>
<keyword evidence="2" id="KW-0677">Repeat</keyword>
<evidence type="ECO:0000256" key="6">
    <source>
        <dbReference type="PROSITE-ProRule" id="PRU00042"/>
    </source>
</evidence>
<gene>
    <name evidence="9 11" type="primary">Zfp526</name>
</gene>
<feature type="region of interest" description="Disordered" evidence="7">
    <location>
        <begin position="252"/>
        <end position="283"/>
    </location>
</feature>
<protein>
    <submittedName>
        <fullName evidence="9">Zinc finger protein 526</fullName>
    </submittedName>
</protein>
<dbReference type="GO" id="GO:0008270">
    <property type="term" value="F:zinc ion binding"/>
    <property type="evidence" value="ECO:0007669"/>
    <property type="project" value="UniProtKB-KW"/>
</dbReference>
<evidence type="ECO:0000313" key="9">
    <source>
        <dbReference type="Ensembl" id="ENSRNOP00000089731.2"/>
    </source>
</evidence>
<feature type="domain" description="C2H2-type" evidence="8">
    <location>
        <begin position="479"/>
        <end position="505"/>
    </location>
</feature>
<feature type="domain" description="C2H2-type" evidence="8">
    <location>
        <begin position="617"/>
        <end position="639"/>
    </location>
</feature>
<dbReference type="GO" id="GO:0005634">
    <property type="term" value="C:nucleus"/>
    <property type="evidence" value="ECO:0007669"/>
    <property type="project" value="UniProtKB-SubCell"/>
</dbReference>
<evidence type="ECO:0000256" key="1">
    <source>
        <dbReference type="ARBA" id="ARBA00022723"/>
    </source>
</evidence>
<dbReference type="SMR" id="A0A8I6ACH9"/>
<dbReference type="Pfam" id="PF00096">
    <property type="entry name" value="zf-C2H2"/>
    <property type="match status" value="4"/>
</dbReference>
<evidence type="ECO:0000256" key="5">
    <source>
        <dbReference type="ARBA" id="ARBA00023242"/>
    </source>
</evidence>
<keyword evidence="5" id="KW-0539">Nucleus</keyword>
<evidence type="ECO:0000256" key="7">
    <source>
        <dbReference type="SAM" id="MobiDB-lite"/>
    </source>
</evidence>
<feature type="region of interest" description="Disordered" evidence="7">
    <location>
        <begin position="689"/>
        <end position="709"/>
    </location>
</feature>
<dbReference type="CTD" id="210172"/>
<accession>A0A8I6ACH9</accession>
<evidence type="ECO:0000256" key="4">
    <source>
        <dbReference type="ARBA" id="ARBA00022833"/>
    </source>
</evidence>
<sequence>MGEGAAGWAGKTALGIAREWRKREGHAKGRRALGPALGAGAERDDRQLLPVCPRGVGGAPAVCWTQLELSCTPHPCRGLSRCGAEESGTACPTMAEMVAEAEMPTQSPGAVEISTAVSGELAEMTTAVTEMTSGEALASSLFFQHHQFMCSECGSLYNTLEEVLSHQEQHLLTMSEEETLTTQDTGLESELVPSTGEGPFQCGECSQLILSPSELLAHQDAHLQESASQIQYQCGDCQELFPSPELWVAHRKTQHLSSAADEPPPPLPPPNPPPPPPEVKMEPYECPECSTLCATPEEFLEHQGTHFDSLEKEERNGLEEEGEDEEEEGEEEEDDDEETDEEETSTELTADDTEGDRSTADPARSCGDCPQHCTSSGARRKHRRASHGPASATHPFHCSQCQRSFSSANRLVAHGRAHVGGTYECTTCSKVFKKAASLEQHQRLHRGEARYLCVDCGRGFGTELTLVAHRRAHTANPLHRCRCGKTFSNMTKFLYHRRTHTGKSGTPTKVATVSPAPAEPTPMPPPPPAQLPCPQCPKSFASASRLSRHRRAVHGPPERRHRCGVCGKGFKKLVHVRNHLRTHTGERPFQCHSCGKTFASLANLSRHQLTHTGVRPYQCLDCGKRFTQSSNLQQHRRLHLRPVAFARAPRLPITGLYNKSPYYCGTCGRWFRAMAGLRLHQRVHARARSLTLQPPRSPSPVPPPAPEPQQTIMCTELGETIAIIETSQPLALEDTLQLCQAALGASEASGLLQLDTAFV</sequence>
<reference evidence="9" key="2">
    <citation type="submission" date="2025-08" db="UniProtKB">
        <authorList>
            <consortium name="Ensembl"/>
        </authorList>
    </citation>
    <scope>IDENTIFICATION</scope>
    <source>
        <strain evidence="9">Brown Norway</strain>
    </source>
</reference>
<keyword evidence="4" id="KW-0862">Zinc</keyword>
<dbReference type="Proteomes" id="UP000002494">
    <property type="component" value="Chromosome 1"/>
</dbReference>
<dbReference type="FunCoup" id="A0A8I6ACH9">
    <property type="interactions" value="916"/>
</dbReference>
<evidence type="ECO:0000256" key="2">
    <source>
        <dbReference type="ARBA" id="ARBA00022737"/>
    </source>
</evidence>
<dbReference type="InterPro" id="IPR036236">
    <property type="entry name" value="Znf_C2H2_sf"/>
</dbReference>
<organism evidence="9 10">
    <name type="scientific">Rattus norvegicus</name>
    <name type="common">Rat</name>
    <dbReference type="NCBI Taxonomy" id="10116"/>
    <lineage>
        <taxon>Eukaryota</taxon>
        <taxon>Metazoa</taxon>
        <taxon>Chordata</taxon>
        <taxon>Craniata</taxon>
        <taxon>Vertebrata</taxon>
        <taxon>Euteleostomi</taxon>
        <taxon>Mammalia</taxon>
        <taxon>Eutheria</taxon>
        <taxon>Euarchontoglires</taxon>
        <taxon>Glires</taxon>
        <taxon>Rodentia</taxon>
        <taxon>Myomorpha</taxon>
        <taxon>Muroidea</taxon>
        <taxon>Muridae</taxon>
        <taxon>Murinae</taxon>
        <taxon>Rattus</taxon>
    </lineage>
</organism>
<feature type="domain" description="C2H2-type" evidence="8">
    <location>
        <begin position="451"/>
        <end position="478"/>
    </location>
</feature>
<dbReference type="GeneTree" id="ENSGT00940000162624"/>
<dbReference type="PROSITE" id="PS00028">
    <property type="entry name" value="ZINC_FINGER_C2H2_1"/>
    <property type="match status" value="12"/>
</dbReference>
<evidence type="ECO:0000313" key="11">
    <source>
        <dbReference type="RGD" id="1588959"/>
    </source>
</evidence>
<feature type="compositionally biased region" description="Pro residues" evidence="7">
    <location>
        <begin position="262"/>
        <end position="278"/>
    </location>
</feature>
<dbReference type="PROSITE" id="PS50157">
    <property type="entry name" value="ZINC_FINGER_C2H2_2"/>
    <property type="match status" value="11"/>
</dbReference>
<evidence type="ECO:0000313" key="10">
    <source>
        <dbReference type="Proteomes" id="UP000002494"/>
    </source>
</evidence>
<keyword evidence="10" id="KW-1185">Reference proteome</keyword>
<dbReference type="OrthoDB" id="8922241at2759"/>
<feature type="domain" description="C2H2-type" evidence="8">
    <location>
        <begin position="423"/>
        <end position="450"/>
    </location>
</feature>
<dbReference type="Gene3D" id="3.30.160.60">
    <property type="entry name" value="Classic Zinc Finger"/>
    <property type="match status" value="8"/>
</dbReference>
<feature type="compositionally biased region" description="Pro residues" evidence="7">
    <location>
        <begin position="695"/>
        <end position="707"/>
    </location>
</feature>
<feature type="domain" description="C2H2-type" evidence="8">
    <location>
        <begin position="531"/>
        <end position="559"/>
    </location>
</feature>
<feature type="domain" description="C2H2-type" evidence="8">
    <location>
        <begin position="589"/>
        <end position="616"/>
    </location>
</feature>
<dbReference type="InterPro" id="IPR013087">
    <property type="entry name" value="Znf_C2H2_type"/>
</dbReference>
<feature type="region of interest" description="Disordered" evidence="7">
    <location>
        <begin position="304"/>
        <end position="393"/>
    </location>
</feature>
<dbReference type="Pfam" id="PF13894">
    <property type="entry name" value="zf-C2H2_4"/>
    <property type="match status" value="1"/>
</dbReference>
<feature type="compositionally biased region" description="Basic and acidic residues" evidence="7">
    <location>
        <begin position="304"/>
        <end position="318"/>
    </location>
</feature>
<feature type="compositionally biased region" description="Acidic residues" evidence="7">
    <location>
        <begin position="319"/>
        <end position="354"/>
    </location>
</feature>
<dbReference type="SUPFAM" id="SSF57667">
    <property type="entry name" value="beta-beta-alpha zinc fingers"/>
    <property type="match status" value="8"/>
</dbReference>
<dbReference type="InterPro" id="IPR050826">
    <property type="entry name" value="Krueppel_C2H2_ZnFinger"/>
</dbReference>
<evidence type="ECO:0000256" key="3">
    <source>
        <dbReference type="ARBA" id="ARBA00022771"/>
    </source>
</evidence>
<reference evidence="9" key="1">
    <citation type="submission" date="2024-01" db="EMBL/GenBank/DDBJ databases">
        <title>GRCr8: a new rat reference genome assembly contstructed from accurate long reads and long range scaffolding.</title>
        <authorList>
            <person name="Doris P.A."/>
            <person name="Kalbfleisch T."/>
            <person name="Li K."/>
            <person name="Howe K."/>
            <person name="Wood J."/>
        </authorList>
    </citation>
    <scope>NUCLEOTIDE SEQUENCE [LARGE SCALE GENOMIC DNA]</scope>
    <source>
        <strain evidence="9">Brown Norway</strain>
    </source>
</reference>
<dbReference type="GO" id="GO:0003677">
    <property type="term" value="F:DNA binding"/>
    <property type="evidence" value="ECO:0007669"/>
    <property type="project" value="UniProtKB-KW"/>
</dbReference>